<dbReference type="EMBL" id="QUTA01005455">
    <property type="protein sequence ID" value="RHY15643.1"/>
    <property type="molecule type" value="Genomic_DNA"/>
</dbReference>
<feature type="region of interest" description="Disordered" evidence="1">
    <location>
        <begin position="98"/>
        <end position="246"/>
    </location>
</feature>
<evidence type="ECO:0000259" key="2">
    <source>
        <dbReference type="PROSITE" id="PS50878"/>
    </source>
</evidence>
<evidence type="ECO:0000256" key="1">
    <source>
        <dbReference type="SAM" id="MobiDB-lite"/>
    </source>
</evidence>
<gene>
    <name evidence="3" type="ORF">DYB25_006580</name>
</gene>
<feature type="compositionally biased region" description="Polar residues" evidence="1">
    <location>
        <begin position="104"/>
        <end position="120"/>
    </location>
</feature>
<name>A0A397BCV8_APHAT</name>
<feature type="domain" description="Reverse transcriptase" evidence="2">
    <location>
        <begin position="1344"/>
        <end position="1617"/>
    </location>
</feature>
<dbReference type="InterPro" id="IPR043502">
    <property type="entry name" value="DNA/RNA_pol_sf"/>
</dbReference>
<dbReference type="InterPro" id="IPR036691">
    <property type="entry name" value="Endo/exonu/phosph_ase_sf"/>
</dbReference>
<dbReference type="VEuPathDB" id="FungiDB:H257_18739"/>
<dbReference type="InterPro" id="IPR000477">
    <property type="entry name" value="RT_dom"/>
</dbReference>
<evidence type="ECO:0000313" key="4">
    <source>
        <dbReference type="Proteomes" id="UP000266239"/>
    </source>
</evidence>
<dbReference type="VEuPathDB" id="FungiDB:H257_05682"/>
<feature type="compositionally biased region" description="Low complexity" evidence="1">
    <location>
        <begin position="507"/>
        <end position="528"/>
    </location>
</feature>
<dbReference type="Pfam" id="PF00078">
    <property type="entry name" value="RVT_1"/>
    <property type="match status" value="1"/>
</dbReference>
<sequence>MVSTRATANAPFFAATVAAGTNSMVQAMDALSPPTMGPGEMVSDDMEVEIHDLTSPVAEMRDFGLNSFPATRDAASTDPASPPMVREYATSPGPMVPVGVPNGTSNGATGAKLGSSTTLSHHLAMASRPVTTTASAATAPAPMLRDQSASPPSTGPTRVASDVMDVDDHDSGPPVTANDDSGRLGLSTANTVSPGDAPSDVSSQATLPARVGDAGSSENVNQRSLPRTRGSAASATTATSPPSTDPWAAYAAKRAEATKTTRIKDVGAHRPSMVDLAPLLAKHAAGTLAFHDTMPIQKHDKREVVGWLHMDTGNHTKAINEDAAMASLLHDNQSLVKGDTLVDVIKCEKDTQNRMLRWGIASDTALRQLQGTTLKLRVTTTSGKIKTTTMMSFQMSLPHALDGFYMDIPAGLQGLFEERLLFETLQRLEPRFLWGMYTSVSATTGLAGSRYRIHFLGSEIPSTMLLDGRMVEEFVFRGRCLRVYGRGWFFRDKRLARLDLDSIAAGTTQMTPTTPPTSTTTATQATPAKRQKTTTKDPNAWTDVRRKPMSVHPAPYRVHTPGRSWTSPNAFAALHERWNVGHAVHRANHDGVSFESIIPELHQPDNDLAHPTADEYVTCPKPTKGTVSHVEVPLDDLLAELHLLEAQSSAAIQHHESHVADAVRGSEFDLATMVNSGRVDSICTMMARHPVDFGVQLHRLFTADRPTFELLIRQRLLHRWLRATWGGSASFDKLYTKSFGHKMTRESVVELFRALQHSDTLAPIVSETEAGDELTLSRLDLELVLALAEVLAAAHSPLYFASDAAVMVSTGCTIEIIPAHRGLRSLSAPTMLAVLMSTHLGEELWRIMETMFDGDDDMNRVMAHLYDIHESGFVSLPHIGITRWDQELGRFVVPTDEVDDTATPVDDSTMTQVVNRHFFHKSLPGYSTLVHVSNHDIPGRYLVVRALWSDLPVYIHNVYAPVEPLLRGDFFASLPRDFEPNSLHVVGGDFNMPLLSSLDATTLHSSQGSGRTDCVEWLTALGVVDVWRQLNPSTRLFSGPGRVNRLDYLFLDSAMASHLNPVATYDPNGYGGDHLAHTVTLSQSLCTTTKGYWRLPRELLSDPNIQRAITMEATTLLGKMRADETLNHGAMWYGWLKRMRRQLIKCHRLHIESAKTQLHHLRLRLAAAKRALDGDGDDVSKVAAVAAAQLAYDSAKSEHGQYARDRQFDFHANSNERGTSHFFRKPLGTKVPINCVTVDGVMITDEPTVQTTFTAHWRSIMTSPQDANPPDHHRRRAVIESLTKRLNLADRDSLDQPITATELCDAMKTMNPSKSPGPDGWSAGFFQVAPEIFSELLLMVFNYQLTHHGCLLPHQRRSAITLLHKSGDRGMPGNYRPISLMPVEVKVLSRALAYRLARHAPQLIHPTQAGFVPGRRLHDHVTMVQALQHYCTMEDEDSYASFLDFSKAYDMVDQSFLFDVLEEMNLGANFISWVRLLYKSPVAHLLFNGTLGPAIRPTRGVKQGCPLSCLLFVFYLEPLGDMLRDQPHLGITLPHGESMTSIFFADDSTLLSKDLPAAVEQLGIVEEFCAVSGARLNQTKCQTLVLNGHLDPADTDGGGLLNIVPSGQPVKYLGLMFGHRLPSDYQLNLVNERFLSSFQHWGCRARTLQGRRLLANTVMLSLLWHVTAALPVPPAMVQSWQSMLNRYILGRKTVPTDRHHPMLSSPLQFDLRLGLGLPHVASRIRAQRLQLLQRAMTVSTADRPLWQPLVLRQFERCMGRLHRASNPFDFLLYHPHHKSKWLMLWELHPLWIDVWRQWSATPMDGRIQLPLSSATIMSLPVWLTTFERSMSNGKCAASIVNSPTTRRWCSHGASNQLRCLADIVAVHGRWPTRAEFMAMMSDRNPAAQVEIGMDGRMQWATVYRSGMLYNHLTCVHTNVLGLNQPPPPATPAPPTARHPFYGLAKDAPVPFESWPRRMVLALAHHAPIHEGHHPMSSTARATTAAIHSYVKRVRRTCRIPPPVQGDVWLRLLFRMLPVNCRFAHLQLERPDAICCAYGCGAVETQYHAFHACPHIHPVWSFHRDAWRRYGVSFAWSTISDLDLFTVNASGDRHKDALQTLWILLTASTLHLIWTEHNKVQYEDKTPLPPTAWNELSFLGW</sequence>
<feature type="compositionally biased region" description="Low complexity" evidence="1">
    <location>
        <begin position="231"/>
        <end position="246"/>
    </location>
</feature>
<dbReference type="Gene3D" id="3.60.10.10">
    <property type="entry name" value="Endonuclease/exonuclease/phosphatase"/>
    <property type="match status" value="1"/>
</dbReference>
<dbReference type="SUPFAM" id="SSF56672">
    <property type="entry name" value="DNA/RNA polymerases"/>
    <property type="match status" value="1"/>
</dbReference>
<feature type="compositionally biased region" description="Polar residues" evidence="1">
    <location>
        <begin position="147"/>
        <end position="156"/>
    </location>
</feature>
<reference evidence="3 4" key="1">
    <citation type="submission" date="2018-08" db="EMBL/GenBank/DDBJ databases">
        <title>Aphanomyces genome sequencing and annotation.</title>
        <authorList>
            <person name="Minardi D."/>
            <person name="Oidtmann B."/>
            <person name="Van Der Giezen M."/>
            <person name="Studholme D.J."/>
        </authorList>
    </citation>
    <scope>NUCLEOTIDE SEQUENCE [LARGE SCALE GENOMIC DNA]</scope>
    <source>
        <strain evidence="3 4">Yx</strain>
    </source>
</reference>
<dbReference type="SUPFAM" id="SSF56219">
    <property type="entry name" value="DNase I-like"/>
    <property type="match status" value="1"/>
</dbReference>
<feature type="non-terminal residue" evidence="3">
    <location>
        <position position="2140"/>
    </location>
</feature>
<feature type="compositionally biased region" description="Polar residues" evidence="1">
    <location>
        <begin position="216"/>
        <end position="225"/>
    </location>
</feature>
<dbReference type="PANTHER" id="PTHR19446">
    <property type="entry name" value="REVERSE TRANSCRIPTASES"/>
    <property type="match status" value="1"/>
</dbReference>
<evidence type="ECO:0000313" key="3">
    <source>
        <dbReference type="EMBL" id="RHY15643.1"/>
    </source>
</evidence>
<dbReference type="VEuPathDB" id="FungiDB:H257_04780"/>
<dbReference type="VEuPathDB" id="FungiDB:H257_16176"/>
<comment type="caution">
    <text evidence="3">The sequence shown here is derived from an EMBL/GenBank/DDBJ whole genome shotgun (WGS) entry which is preliminary data.</text>
</comment>
<feature type="compositionally biased region" description="Low complexity" evidence="1">
    <location>
        <begin position="126"/>
        <end position="142"/>
    </location>
</feature>
<protein>
    <recommendedName>
        <fullName evidence="2">Reverse transcriptase domain-containing protein</fullName>
    </recommendedName>
</protein>
<dbReference type="CDD" id="cd01650">
    <property type="entry name" value="RT_nLTR_like"/>
    <property type="match status" value="1"/>
</dbReference>
<feature type="region of interest" description="Disordered" evidence="1">
    <location>
        <begin position="507"/>
        <end position="541"/>
    </location>
</feature>
<dbReference type="Proteomes" id="UP000266239">
    <property type="component" value="Unassembled WGS sequence"/>
</dbReference>
<proteinExistence type="predicted"/>
<organism evidence="3 4">
    <name type="scientific">Aphanomyces astaci</name>
    <name type="common">Crayfish plague agent</name>
    <dbReference type="NCBI Taxonomy" id="112090"/>
    <lineage>
        <taxon>Eukaryota</taxon>
        <taxon>Sar</taxon>
        <taxon>Stramenopiles</taxon>
        <taxon>Oomycota</taxon>
        <taxon>Saprolegniomycetes</taxon>
        <taxon>Saprolegniales</taxon>
        <taxon>Verrucalvaceae</taxon>
        <taxon>Aphanomyces</taxon>
    </lineage>
</organism>
<dbReference type="PROSITE" id="PS50878">
    <property type="entry name" value="RT_POL"/>
    <property type="match status" value="1"/>
</dbReference>
<accession>A0A397BCV8</accession>